<evidence type="ECO:0000256" key="4">
    <source>
        <dbReference type="ARBA" id="ARBA00022989"/>
    </source>
</evidence>
<comment type="similarity">
    <text evidence="6">Belongs to the major facilitator superfamily. Spinster (TC 2.A.1.49) family.</text>
</comment>
<keyword evidence="3 7" id="KW-0812">Transmembrane</keyword>
<dbReference type="InterPro" id="IPR036259">
    <property type="entry name" value="MFS_trans_sf"/>
</dbReference>
<feature type="transmembrane region" description="Helical" evidence="7">
    <location>
        <begin position="45"/>
        <end position="70"/>
    </location>
</feature>
<dbReference type="EMBL" id="HBFQ01063872">
    <property type="protein sequence ID" value="CAD8870869.1"/>
    <property type="molecule type" value="Transcribed_RNA"/>
</dbReference>
<keyword evidence="5 7" id="KW-0472">Membrane</keyword>
<feature type="transmembrane region" description="Helical" evidence="7">
    <location>
        <begin position="145"/>
        <end position="166"/>
    </location>
</feature>
<sequence length="570" mass="61599">MPLLAQSDTRRRGLIASTMSFSSMPALEKAETPLGLVLHSGASNFTVLLVTMALIFGLFSADGAMLPAVFKALEERLQGATPVSLGAIITAEALTHSISVVGWGVVADRYDKINILMISIFCWGLLTLSTAFVPGVYTLGVVRTFAGFTGAAIGPVSQGVVGAVCPRKSRGRAFGFLVACAQFGRIFGLLLAGSTSHVDALGGWRGAFVIFAVLTLALSWFLSLVKIEIEHGLFSESRMWARLHAQREFGVIQTYEEVFTSIVTDMTFVLTTRSFWVLLLQGAFASSVITALQYQVMWLQYLGLDDLRASAATSATPMGCILGALLGGFFADYAASVMPKHGRILFGQVADVIKLSILTTLFVLYFPEDRMSTTSFFATCSLNFGFGFFSIMVYASVVKPLFTEIVPCRMIAQIIGLASAVDTGFAAFVGGPLVGGITQLCGYQETHLRIDEMTREFREQNAQALGKALGIVTITSTVFTILSFSLLHFTVPQDVKNSQDDELMFTEVTEEEKRLVGSDDEDLLHCIAEVDEDIFSDVECQSEAPAGLDDSTHLDGYFAKRALPVADNGM</sequence>
<proteinExistence type="inferred from homology"/>
<dbReference type="PANTHER" id="PTHR23505:SF52">
    <property type="entry name" value="MAJOR FACILITATOR SUPERFAMILY PROTEIN"/>
    <property type="match status" value="1"/>
</dbReference>
<keyword evidence="4 7" id="KW-1133">Transmembrane helix</keyword>
<dbReference type="GO" id="GO:0022857">
    <property type="term" value="F:transmembrane transporter activity"/>
    <property type="evidence" value="ECO:0007669"/>
    <property type="project" value="InterPro"/>
</dbReference>
<gene>
    <name evidence="9" type="ORF">NSCI0253_LOCUS45226</name>
</gene>
<feature type="transmembrane region" description="Helical" evidence="7">
    <location>
        <begin position="113"/>
        <end position="133"/>
    </location>
</feature>
<dbReference type="InterPro" id="IPR020846">
    <property type="entry name" value="MFS_dom"/>
</dbReference>
<organism evidence="9">
    <name type="scientific">Noctiluca scintillans</name>
    <name type="common">Sea sparkle</name>
    <name type="synonym">Red tide dinoflagellate</name>
    <dbReference type="NCBI Taxonomy" id="2966"/>
    <lineage>
        <taxon>Eukaryota</taxon>
        <taxon>Sar</taxon>
        <taxon>Alveolata</taxon>
        <taxon>Dinophyceae</taxon>
        <taxon>Noctilucales</taxon>
        <taxon>Noctilucaceae</taxon>
        <taxon>Noctiluca</taxon>
    </lineage>
</organism>
<feature type="transmembrane region" description="Helical" evidence="7">
    <location>
        <begin position="173"/>
        <end position="192"/>
    </location>
</feature>
<evidence type="ECO:0000256" key="5">
    <source>
        <dbReference type="ARBA" id="ARBA00023136"/>
    </source>
</evidence>
<feature type="transmembrane region" description="Helical" evidence="7">
    <location>
        <begin position="275"/>
        <end position="294"/>
    </location>
</feature>
<evidence type="ECO:0000256" key="7">
    <source>
        <dbReference type="SAM" id="Phobius"/>
    </source>
</evidence>
<reference evidence="9" key="1">
    <citation type="submission" date="2021-01" db="EMBL/GenBank/DDBJ databases">
        <authorList>
            <person name="Corre E."/>
            <person name="Pelletier E."/>
            <person name="Niang G."/>
            <person name="Scheremetjew M."/>
            <person name="Finn R."/>
            <person name="Kale V."/>
            <person name="Holt S."/>
            <person name="Cochrane G."/>
            <person name="Meng A."/>
            <person name="Brown T."/>
            <person name="Cohen L."/>
        </authorList>
    </citation>
    <scope>NUCLEOTIDE SEQUENCE</scope>
</reference>
<dbReference type="AlphaFoldDB" id="A0A7S1B1T5"/>
<evidence type="ECO:0000256" key="3">
    <source>
        <dbReference type="ARBA" id="ARBA00022692"/>
    </source>
</evidence>
<dbReference type="PROSITE" id="PS50850">
    <property type="entry name" value="MFS"/>
    <property type="match status" value="1"/>
</dbReference>
<feature type="transmembrane region" description="Helical" evidence="7">
    <location>
        <begin position="376"/>
        <end position="398"/>
    </location>
</feature>
<accession>A0A7S1B1T5</accession>
<feature type="transmembrane region" description="Helical" evidence="7">
    <location>
        <begin position="82"/>
        <end position="106"/>
    </location>
</feature>
<dbReference type="GO" id="GO:0016020">
    <property type="term" value="C:membrane"/>
    <property type="evidence" value="ECO:0007669"/>
    <property type="project" value="UniProtKB-SubCell"/>
</dbReference>
<dbReference type="Gene3D" id="1.20.1250.20">
    <property type="entry name" value="MFS general substrate transporter like domains"/>
    <property type="match status" value="1"/>
</dbReference>
<comment type="subcellular location">
    <subcellularLocation>
        <location evidence="1">Membrane</location>
        <topology evidence="1">Multi-pass membrane protein</topology>
    </subcellularLocation>
</comment>
<dbReference type="SUPFAM" id="SSF103473">
    <property type="entry name" value="MFS general substrate transporter"/>
    <property type="match status" value="1"/>
</dbReference>
<keyword evidence="2" id="KW-0813">Transport</keyword>
<name>A0A7S1B1T5_NOCSC</name>
<dbReference type="InterPro" id="IPR044770">
    <property type="entry name" value="MFS_spinster-like"/>
</dbReference>
<feature type="transmembrane region" description="Helical" evidence="7">
    <location>
        <begin position="204"/>
        <end position="225"/>
    </location>
</feature>
<feature type="transmembrane region" description="Helical" evidence="7">
    <location>
        <begin position="345"/>
        <end position="364"/>
    </location>
</feature>
<protein>
    <recommendedName>
        <fullName evidence="8">Major facilitator superfamily (MFS) profile domain-containing protein</fullName>
    </recommendedName>
</protein>
<feature type="domain" description="Major facilitator superfamily (MFS) profile" evidence="8">
    <location>
        <begin position="48"/>
        <end position="495"/>
    </location>
</feature>
<feature type="transmembrane region" description="Helical" evidence="7">
    <location>
        <begin position="468"/>
        <end position="489"/>
    </location>
</feature>
<evidence type="ECO:0000256" key="6">
    <source>
        <dbReference type="ARBA" id="ARBA00024338"/>
    </source>
</evidence>
<dbReference type="Pfam" id="PF07690">
    <property type="entry name" value="MFS_1"/>
    <property type="match status" value="1"/>
</dbReference>
<feature type="transmembrane region" description="Helical" evidence="7">
    <location>
        <begin position="314"/>
        <end position="333"/>
    </location>
</feature>
<evidence type="ECO:0000256" key="1">
    <source>
        <dbReference type="ARBA" id="ARBA00004141"/>
    </source>
</evidence>
<dbReference type="PANTHER" id="PTHR23505">
    <property type="entry name" value="SPINSTER"/>
    <property type="match status" value="1"/>
</dbReference>
<feature type="transmembrane region" description="Helical" evidence="7">
    <location>
        <begin position="410"/>
        <end position="430"/>
    </location>
</feature>
<evidence type="ECO:0000259" key="8">
    <source>
        <dbReference type="PROSITE" id="PS50850"/>
    </source>
</evidence>
<dbReference type="InterPro" id="IPR011701">
    <property type="entry name" value="MFS"/>
</dbReference>
<evidence type="ECO:0000256" key="2">
    <source>
        <dbReference type="ARBA" id="ARBA00022448"/>
    </source>
</evidence>
<evidence type="ECO:0000313" key="9">
    <source>
        <dbReference type="EMBL" id="CAD8870869.1"/>
    </source>
</evidence>